<protein>
    <submittedName>
        <fullName evidence="1">Uncharacterized protein</fullName>
    </submittedName>
</protein>
<evidence type="ECO:0000313" key="1">
    <source>
        <dbReference type="EMBL" id="TNN59187.1"/>
    </source>
</evidence>
<proteinExistence type="predicted"/>
<organism evidence="1 2">
    <name type="scientific">Liparis tanakae</name>
    <name type="common">Tanaka's snailfish</name>
    <dbReference type="NCBI Taxonomy" id="230148"/>
    <lineage>
        <taxon>Eukaryota</taxon>
        <taxon>Metazoa</taxon>
        <taxon>Chordata</taxon>
        <taxon>Craniata</taxon>
        <taxon>Vertebrata</taxon>
        <taxon>Euteleostomi</taxon>
        <taxon>Actinopterygii</taxon>
        <taxon>Neopterygii</taxon>
        <taxon>Teleostei</taxon>
        <taxon>Neoteleostei</taxon>
        <taxon>Acanthomorphata</taxon>
        <taxon>Eupercaria</taxon>
        <taxon>Perciformes</taxon>
        <taxon>Cottioidei</taxon>
        <taxon>Cottales</taxon>
        <taxon>Liparidae</taxon>
        <taxon>Liparis</taxon>
    </lineage>
</organism>
<dbReference type="AlphaFoldDB" id="A0A4Z2GZY3"/>
<accession>A0A4Z2GZY3</accession>
<comment type="caution">
    <text evidence="1">The sequence shown here is derived from an EMBL/GenBank/DDBJ whole genome shotgun (WGS) entry which is preliminary data.</text>
</comment>
<sequence>MVTNNFLTAQFSLRLAYLPRKHRDAHCPSRVRPVVFQMCPACEPSSRSGRNTNGLRATAQLASAWHHLRFSLGAQGGVIVKSINALASHQISAALFEGDGRRSGFVIGAREIGFGAPKLCLCRKNPDTDFRPTETLHVGGVCGAVAATPQKKKKKRKKKK</sequence>
<dbReference type="EMBL" id="SRLO01000361">
    <property type="protein sequence ID" value="TNN59187.1"/>
    <property type="molecule type" value="Genomic_DNA"/>
</dbReference>
<dbReference type="Proteomes" id="UP000314294">
    <property type="component" value="Unassembled WGS sequence"/>
</dbReference>
<gene>
    <name evidence="1" type="ORF">EYF80_030560</name>
</gene>
<name>A0A4Z2GZY3_9TELE</name>
<evidence type="ECO:0000313" key="2">
    <source>
        <dbReference type="Proteomes" id="UP000314294"/>
    </source>
</evidence>
<keyword evidence="2" id="KW-1185">Reference proteome</keyword>
<reference evidence="1 2" key="1">
    <citation type="submission" date="2019-03" db="EMBL/GenBank/DDBJ databases">
        <title>First draft genome of Liparis tanakae, snailfish: a comprehensive survey of snailfish specific genes.</title>
        <authorList>
            <person name="Kim W."/>
            <person name="Song I."/>
            <person name="Jeong J.-H."/>
            <person name="Kim D."/>
            <person name="Kim S."/>
            <person name="Ryu S."/>
            <person name="Song J.Y."/>
            <person name="Lee S.K."/>
        </authorList>
    </citation>
    <scope>NUCLEOTIDE SEQUENCE [LARGE SCALE GENOMIC DNA]</scope>
    <source>
        <tissue evidence="1">Muscle</tissue>
    </source>
</reference>